<accession>A0AAX0K2K3</accession>
<dbReference type="Proteomes" id="UP000189067">
    <property type="component" value="Unassembled WGS sequence"/>
</dbReference>
<evidence type="ECO:0000313" key="2">
    <source>
        <dbReference type="Proteomes" id="UP000189067"/>
    </source>
</evidence>
<dbReference type="NCBIfam" id="NF040509">
    <property type="entry name" value="Lacto_palin_RPT"/>
    <property type="match status" value="1"/>
</dbReference>
<gene>
    <name evidence="1" type="ORF">BWR10_05575</name>
</gene>
<reference evidence="1 2" key="1">
    <citation type="submission" date="2017-01" db="EMBL/GenBank/DDBJ databases">
        <title>In silico prediction, in vitro antibacterial spectrum and physicochemical properties of a putative bacteriocin produced by Lactobacillus rhamnosus strain L156.4.</title>
        <authorList>
            <person name="Silveira A.M."/>
            <person name="Monteiro A.S."/>
            <person name="Santos V.L."/>
            <person name="Nicoli J.R."/>
            <person name="Azevedo V."/>
            <person name="Soares S.C."/>
            <person name="Castro-Oliveira L."/>
            <person name="Dias-Souza M.V."/>
            <person name="Nardi R.M."/>
        </authorList>
    </citation>
    <scope>NUCLEOTIDE SEQUENCE [LARGE SCALE GENOMIC DNA]</scope>
    <source>
        <strain evidence="1 2">L156.4</strain>
    </source>
</reference>
<organism evidence="1 2">
    <name type="scientific">Lacticaseibacillus rhamnosus</name>
    <name type="common">Lactobacillus rhamnosus</name>
    <dbReference type="NCBI Taxonomy" id="47715"/>
    <lineage>
        <taxon>Bacteria</taxon>
        <taxon>Bacillati</taxon>
        <taxon>Bacillota</taxon>
        <taxon>Bacilli</taxon>
        <taxon>Lactobacillales</taxon>
        <taxon>Lactobacillaceae</taxon>
        <taxon>Lacticaseibacillus</taxon>
    </lineage>
</organism>
<proteinExistence type="predicted"/>
<dbReference type="EMBL" id="MTJY01000025">
    <property type="protein sequence ID" value="ONN75174.1"/>
    <property type="molecule type" value="Genomic_DNA"/>
</dbReference>
<comment type="caution">
    <text evidence="1">The sequence shown here is derived from an EMBL/GenBank/DDBJ whole genome shotgun (WGS) entry which is preliminary data.</text>
</comment>
<dbReference type="AlphaFoldDB" id="A0AAX0K2K3"/>
<evidence type="ECO:0000313" key="1">
    <source>
        <dbReference type="EMBL" id="ONN75174.1"/>
    </source>
</evidence>
<sequence>MARFWMRRSVCKEFACNGQSRVIAFGATYVLAYAHNALPGAEVCV</sequence>
<name>A0AAX0K2K3_LACRH</name>
<protein>
    <submittedName>
        <fullName evidence="1">Malolactic regulator</fullName>
    </submittedName>
</protein>